<evidence type="ECO:0000256" key="6">
    <source>
        <dbReference type="SAM" id="MobiDB-lite"/>
    </source>
</evidence>
<reference evidence="9" key="1">
    <citation type="submission" date="2018-05" db="EMBL/GenBank/DDBJ databases">
        <authorList>
            <person name="Li X."/>
        </authorList>
    </citation>
    <scope>NUCLEOTIDE SEQUENCE [LARGE SCALE GENOMIC DNA]</scope>
    <source>
        <strain evidence="9">LX32</strain>
    </source>
</reference>
<dbReference type="GO" id="GO:0016020">
    <property type="term" value="C:membrane"/>
    <property type="evidence" value="ECO:0007669"/>
    <property type="project" value="UniProtKB-SubCell"/>
</dbReference>
<gene>
    <name evidence="8" type="ORF">DJ017_11210</name>
</gene>
<dbReference type="InterPro" id="IPR005496">
    <property type="entry name" value="Integral_membrane_TerC"/>
</dbReference>
<keyword evidence="9" id="KW-1185">Reference proteome</keyword>
<comment type="similarity">
    <text evidence="2">Belongs to the TerC family.</text>
</comment>
<dbReference type="PANTHER" id="PTHR30238:SF4">
    <property type="entry name" value="SLL1022 PROTEIN"/>
    <property type="match status" value="1"/>
</dbReference>
<accession>A0A328AM29</accession>
<keyword evidence="3 7" id="KW-0812">Transmembrane</keyword>
<dbReference type="RefSeq" id="WP_111528796.1">
    <property type="nucleotide sequence ID" value="NZ_JBHRSG010000003.1"/>
</dbReference>
<keyword evidence="5 7" id="KW-0472">Membrane</keyword>
<feature type="transmembrane region" description="Helical" evidence="7">
    <location>
        <begin position="136"/>
        <end position="159"/>
    </location>
</feature>
<dbReference type="AlphaFoldDB" id="A0A328AM29"/>
<evidence type="ECO:0000313" key="8">
    <source>
        <dbReference type="EMBL" id="RAK55046.1"/>
    </source>
</evidence>
<dbReference type="EMBL" id="QFYQ01000001">
    <property type="protein sequence ID" value="RAK55046.1"/>
    <property type="molecule type" value="Genomic_DNA"/>
</dbReference>
<evidence type="ECO:0000256" key="5">
    <source>
        <dbReference type="ARBA" id="ARBA00023136"/>
    </source>
</evidence>
<dbReference type="OrthoDB" id="9807970at2"/>
<protein>
    <submittedName>
        <fullName evidence="8">TerC family protein</fullName>
    </submittedName>
</protein>
<dbReference type="InterPro" id="IPR022301">
    <property type="entry name" value="Integral_membrane_YjbE"/>
</dbReference>
<evidence type="ECO:0000256" key="3">
    <source>
        <dbReference type="ARBA" id="ARBA00022692"/>
    </source>
</evidence>
<dbReference type="InterPro" id="IPR036259">
    <property type="entry name" value="MFS_trans_sf"/>
</dbReference>
<feature type="compositionally biased region" description="Low complexity" evidence="6">
    <location>
        <begin position="111"/>
        <end position="125"/>
    </location>
</feature>
<feature type="region of interest" description="Disordered" evidence="6">
    <location>
        <begin position="106"/>
        <end position="126"/>
    </location>
</feature>
<evidence type="ECO:0000256" key="1">
    <source>
        <dbReference type="ARBA" id="ARBA00004141"/>
    </source>
</evidence>
<organism evidence="8 9">
    <name type="scientific">Phenylobacterium soli</name>
    <dbReference type="NCBI Taxonomy" id="2170551"/>
    <lineage>
        <taxon>Bacteria</taxon>
        <taxon>Pseudomonadati</taxon>
        <taxon>Pseudomonadota</taxon>
        <taxon>Alphaproteobacteria</taxon>
        <taxon>Caulobacterales</taxon>
        <taxon>Caulobacteraceae</taxon>
        <taxon>Phenylobacterium</taxon>
    </lineage>
</organism>
<dbReference type="PANTHER" id="PTHR30238">
    <property type="entry name" value="MEMBRANE BOUND PREDICTED REDOX MODULATOR"/>
    <property type="match status" value="1"/>
</dbReference>
<dbReference type="Pfam" id="PF03741">
    <property type="entry name" value="TerC"/>
    <property type="match status" value="1"/>
</dbReference>
<feature type="transmembrane region" description="Helical" evidence="7">
    <location>
        <begin position="12"/>
        <end position="36"/>
    </location>
</feature>
<dbReference type="Proteomes" id="UP000249254">
    <property type="component" value="Unassembled WGS sequence"/>
</dbReference>
<evidence type="ECO:0000313" key="9">
    <source>
        <dbReference type="Proteomes" id="UP000249254"/>
    </source>
</evidence>
<evidence type="ECO:0000256" key="7">
    <source>
        <dbReference type="SAM" id="Phobius"/>
    </source>
</evidence>
<comment type="subcellular location">
    <subcellularLocation>
        <location evidence="1">Membrane</location>
        <topology evidence="1">Multi-pass membrane protein</topology>
    </subcellularLocation>
</comment>
<feature type="transmembrane region" description="Helical" evidence="7">
    <location>
        <begin position="48"/>
        <end position="67"/>
    </location>
</feature>
<keyword evidence="4 7" id="KW-1133">Transmembrane helix</keyword>
<dbReference type="SUPFAM" id="SSF103473">
    <property type="entry name" value="MFS general substrate transporter"/>
    <property type="match status" value="1"/>
</dbReference>
<feature type="transmembrane region" description="Helical" evidence="7">
    <location>
        <begin position="193"/>
        <end position="211"/>
    </location>
</feature>
<feature type="transmembrane region" description="Helical" evidence="7">
    <location>
        <begin position="165"/>
        <end position="186"/>
    </location>
</feature>
<comment type="caution">
    <text evidence="8">The sequence shown here is derived from an EMBL/GenBank/DDBJ whole genome shotgun (WGS) entry which is preliminary data.</text>
</comment>
<name>A0A328AM29_9CAUL</name>
<sequence>MSLPHLLDAGAVTAFFQVVLIDVALAGDNAVAVGLVAAALPPKERRRAIFLGLAGAVVMRIGFALIAAQLMQLVGLLLTGGLLLLWVCWKMWRELRESARAEEAEGRAALEEAAGPETETPAALPSRRTAKTMGGALLQILLADLTMSLDNVLAVAGAAHKHPAILAAGVLISITLMGVAASWIARLLHRFRWIGYLGLVIVLYVAVHMIWEGSRTVAIDLGQTPRYNAAMPAPLDIKPEEAARRAKKAP</sequence>
<proteinExistence type="inferred from homology"/>
<feature type="transmembrane region" description="Helical" evidence="7">
    <location>
        <begin position="73"/>
        <end position="92"/>
    </location>
</feature>
<evidence type="ECO:0000256" key="4">
    <source>
        <dbReference type="ARBA" id="ARBA00022989"/>
    </source>
</evidence>
<evidence type="ECO:0000256" key="2">
    <source>
        <dbReference type="ARBA" id="ARBA00007511"/>
    </source>
</evidence>
<dbReference type="NCBIfam" id="TIGR03717">
    <property type="entry name" value="R_switched_YjbE"/>
    <property type="match status" value="1"/>
</dbReference>